<dbReference type="InterPro" id="IPR039057">
    <property type="entry name" value="Spo22/ZIP4"/>
</dbReference>
<accession>A0A9W6YX99</accession>
<protein>
    <submittedName>
        <fullName evidence="3">Unnamed protein product</fullName>
    </submittedName>
</protein>
<dbReference type="GO" id="GO:0051321">
    <property type="term" value="P:meiotic cell cycle"/>
    <property type="evidence" value="ECO:0007669"/>
    <property type="project" value="UniProtKB-KW"/>
</dbReference>
<organism evidence="3 4">
    <name type="scientific">Ambrosiozyma monospora</name>
    <name type="common">Yeast</name>
    <name type="synonym">Endomycopsis monosporus</name>
    <dbReference type="NCBI Taxonomy" id="43982"/>
    <lineage>
        <taxon>Eukaryota</taxon>
        <taxon>Fungi</taxon>
        <taxon>Dikarya</taxon>
        <taxon>Ascomycota</taxon>
        <taxon>Saccharomycotina</taxon>
        <taxon>Pichiomycetes</taxon>
        <taxon>Pichiales</taxon>
        <taxon>Pichiaceae</taxon>
        <taxon>Ambrosiozyma</taxon>
    </lineage>
</organism>
<dbReference type="OrthoDB" id="65716at2759"/>
<gene>
    <name evidence="3" type="ORF">Amon01_000669300</name>
</gene>
<evidence type="ECO:0000256" key="1">
    <source>
        <dbReference type="ARBA" id="ARBA00023254"/>
    </source>
</evidence>
<dbReference type="GO" id="GO:0090173">
    <property type="term" value="P:regulation of synaptonemal complex assembly"/>
    <property type="evidence" value="ECO:0007669"/>
    <property type="project" value="InterPro"/>
</dbReference>
<dbReference type="Proteomes" id="UP001165063">
    <property type="component" value="Unassembled WGS sequence"/>
</dbReference>
<evidence type="ECO:0000313" key="3">
    <source>
        <dbReference type="EMBL" id="GMG43883.1"/>
    </source>
</evidence>
<keyword evidence="1" id="KW-0469">Meiosis</keyword>
<sequence length="617" mass="70464">MGSKNCLLYVFNNKIDFKAVESKAAEMCLTSLFWMNLVQIKDIDDTSKLESSKTLVSLAERKFKQGVGKQCSSSIITLFWSMGKRLSKEEKVLESIEWFKLCVHRFLKMNLSSDDLGKIYRNILNGYLSLNKFEDFNRIIIEMDSVSSNNAITQYYLFLNNLKQNKDSNCIENLERLACSSDSRCLNLLALCVIDSQSLKKSHIMNLCIQRLLRKSATSNENGIEQNCVVIPVALRTSIYLNLKEFEQSSELSDQMKYIQLLESFYEQALKFIGKMSKEEVEWFANKAYWIGIECFKVETLTRKSSAFFGICAKLTGSNESLKIWNVRSLYFKCLCDSLIIKYAREQPDDEDSVDCPNPKLGIDWFTVMSQIETNLKPECQKLDAEVYSQSLIIYLESLLELNQWEKMSSYMKQQLNRLKDSGVLTGILDGLVGLVISKGDIATSEKFKIIQTILDIGLSETMVEINKKVKWMRLVLDDLIDYEIESTVLVKYMDTLCLMLRGTESDKWKSLSSFEVEWLASKCWNNGAKLMINFNQLVTGKLWLNVSLKLSDLVNEELHKQFELMYPQLIESVKEDLEVGVGVGASDGSSVEFEGPFEGGENNEDGTSGCDIELSR</sequence>
<feature type="region of interest" description="Disordered" evidence="2">
    <location>
        <begin position="588"/>
        <end position="617"/>
    </location>
</feature>
<name>A0A9W6YX99_AMBMO</name>
<dbReference type="InterPro" id="IPR013940">
    <property type="entry name" value="Spo22/ZIP4/TEX11"/>
</dbReference>
<keyword evidence="4" id="KW-1185">Reference proteome</keyword>
<evidence type="ECO:0000313" key="4">
    <source>
        <dbReference type="Proteomes" id="UP001165063"/>
    </source>
</evidence>
<dbReference type="AlphaFoldDB" id="A0A9W6YX99"/>
<reference evidence="3" key="1">
    <citation type="submission" date="2023-04" db="EMBL/GenBank/DDBJ databases">
        <title>Ambrosiozyma monospora NBRC 1965.</title>
        <authorList>
            <person name="Ichikawa N."/>
            <person name="Sato H."/>
            <person name="Tonouchi N."/>
        </authorList>
    </citation>
    <scope>NUCLEOTIDE SEQUENCE</scope>
    <source>
        <strain evidence="3">NBRC 1965</strain>
    </source>
</reference>
<feature type="compositionally biased region" description="Low complexity" evidence="2">
    <location>
        <begin position="588"/>
        <end position="601"/>
    </location>
</feature>
<dbReference type="PANTHER" id="PTHR40375:SF2">
    <property type="entry name" value="SPORULATION-SPECIFIC PROTEIN 22"/>
    <property type="match status" value="1"/>
</dbReference>
<evidence type="ECO:0000256" key="2">
    <source>
        <dbReference type="SAM" id="MobiDB-lite"/>
    </source>
</evidence>
<comment type="caution">
    <text evidence="3">The sequence shown here is derived from an EMBL/GenBank/DDBJ whole genome shotgun (WGS) entry which is preliminary data.</text>
</comment>
<dbReference type="EMBL" id="BSXU01004418">
    <property type="protein sequence ID" value="GMG43883.1"/>
    <property type="molecule type" value="Genomic_DNA"/>
</dbReference>
<dbReference type="Pfam" id="PF08631">
    <property type="entry name" value="SPO22"/>
    <property type="match status" value="1"/>
</dbReference>
<proteinExistence type="predicted"/>
<dbReference type="PANTHER" id="PTHR40375">
    <property type="entry name" value="SPORULATION-SPECIFIC PROTEIN 22"/>
    <property type="match status" value="1"/>
</dbReference>